<dbReference type="CDD" id="cd03397">
    <property type="entry name" value="PAP2_acid_phosphatase"/>
    <property type="match status" value="1"/>
</dbReference>
<gene>
    <name evidence="11" type="ORF">F0M18_13355</name>
</gene>
<evidence type="ECO:0000256" key="3">
    <source>
        <dbReference type="ARBA" id="ARBA00009017"/>
    </source>
</evidence>
<sequence length="268" mass="28526">MLLASLLLAACAGTAPVAETDAVPEIHPGVLQGYLPLDTPLRSVEVVPPAPQAGSARQALDEALAARALTLRNTPRWELARQDAQLRFPEAEGTFSCATGLPISEQVTPRLYMLLRRTVADLAFAANSAKNAYQRPRPFMVNNQPICSPEDETSLRENGSYPSGHTAIGWGWALILAELIPENAEAILARGRAFGESRSVCNVHWHSDIVAGRMIGAAALASLHGNAAFATAMAGAREELAALDRTNLTPSRDCAAEASALAQTYFSE</sequence>
<accession>A0A5B0WUN7</accession>
<evidence type="ECO:0000256" key="4">
    <source>
        <dbReference type="ARBA" id="ARBA00022729"/>
    </source>
</evidence>
<keyword evidence="5" id="KW-0574">Periplasm</keyword>
<comment type="caution">
    <text evidence="11">The sequence shown here is derived from an EMBL/GenBank/DDBJ whole genome shotgun (WGS) entry which is preliminary data.</text>
</comment>
<evidence type="ECO:0000256" key="6">
    <source>
        <dbReference type="ARBA" id="ARBA00022801"/>
    </source>
</evidence>
<dbReference type="InterPro" id="IPR001011">
    <property type="entry name" value="Acid_Pase_classA_bac"/>
</dbReference>
<keyword evidence="12" id="KW-1185">Reference proteome</keyword>
<evidence type="ECO:0000313" key="12">
    <source>
        <dbReference type="Proteomes" id="UP000323708"/>
    </source>
</evidence>
<evidence type="ECO:0000256" key="9">
    <source>
        <dbReference type="SAM" id="SignalP"/>
    </source>
</evidence>
<dbReference type="Gene3D" id="1.20.144.10">
    <property type="entry name" value="Phosphatidic acid phosphatase type 2/haloperoxidase"/>
    <property type="match status" value="1"/>
</dbReference>
<feature type="chain" id="PRO_5023057689" description="Acid phosphatase" evidence="9">
    <location>
        <begin position="18"/>
        <end position="268"/>
    </location>
</feature>
<feature type="signal peptide" evidence="9">
    <location>
        <begin position="1"/>
        <end position="17"/>
    </location>
</feature>
<dbReference type="GO" id="GO:0003993">
    <property type="term" value="F:acid phosphatase activity"/>
    <property type="evidence" value="ECO:0007669"/>
    <property type="project" value="UniProtKB-EC"/>
</dbReference>
<dbReference type="PROSITE" id="PS01157">
    <property type="entry name" value="ACID_PHOSPH_CL_A"/>
    <property type="match status" value="1"/>
</dbReference>
<dbReference type="GO" id="GO:0030288">
    <property type="term" value="C:outer membrane-bounded periplasmic space"/>
    <property type="evidence" value="ECO:0007669"/>
    <property type="project" value="InterPro"/>
</dbReference>
<dbReference type="EMBL" id="VTUX01000006">
    <property type="protein sequence ID" value="KAA1190137.1"/>
    <property type="molecule type" value="Genomic_DNA"/>
</dbReference>
<organism evidence="11 12">
    <name type="scientific">Pseudohalioglobus sediminis</name>
    <dbReference type="NCBI Taxonomy" id="2606449"/>
    <lineage>
        <taxon>Bacteria</taxon>
        <taxon>Pseudomonadati</taxon>
        <taxon>Pseudomonadota</taxon>
        <taxon>Gammaproteobacteria</taxon>
        <taxon>Cellvibrionales</taxon>
        <taxon>Halieaceae</taxon>
        <taxon>Pseudohalioglobus</taxon>
    </lineage>
</organism>
<dbReference type="PIRSF" id="PIRSF000897">
    <property type="entry name" value="Acid_Ptase_ClsA"/>
    <property type="match status" value="1"/>
</dbReference>
<proteinExistence type="inferred from homology"/>
<dbReference type="Proteomes" id="UP000323708">
    <property type="component" value="Unassembled WGS sequence"/>
</dbReference>
<evidence type="ECO:0000256" key="2">
    <source>
        <dbReference type="ARBA" id="ARBA00004418"/>
    </source>
</evidence>
<evidence type="ECO:0000256" key="5">
    <source>
        <dbReference type="ARBA" id="ARBA00022764"/>
    </source>
</evidence>
<evidence type="ECO:0000313" key="11">
    <source>
        <dbReference type="EMBL" id="KAA1190137.1"/>
    </source>
</evidence>
<reference evidence="11 12" key="1">
    <citation type="submission" date="2019-09" db="EMBL/GenBank/DDBJ databases">
        <authorList>
            <person name="Chen X.-Y."/>
        </authorList>
    </citation>
    <scope>NUCLEOTIDE SEQUENCE [LARGE SCALE GENOMIC DNA]</scope>
    <source>
        <strain evidence="11 12">NY5</strain>
    </source>
</reference>
<dbReference type="AlphaFoldDB" id="A0A5B0WUN7"/>
<dbReference type="InterPro" id="IPR000326">
    <property type="entry name" value="PAP2/HPO"/>
</dbReference>
<dbReference type="SUPFAM" id="SSF48317">
    <property type="entry name" value="Acid phosphatase/Vanadium-dependent haloperoxidase"/>
    <property type="match status" value="1"/>
</dbReference>
<dbReference type="SMART" id="SM00014">
    <property type="entry name" value="acidPPc"/>
    <property type="match status" value="1"/>
</dbReference>
<comment type="catalytic activity">
    <reaction evidence="1 8">
        <text>a phosphate monoester + H2O = an alcohol + phosphate</text>
        <dbReference type="Rhea" id="RHEA:15017"/>
        <dbReference type="ChEBI" id="CHEBI:15377"/>
        <dbReference type="ChEBI" id="CHEBI:30879"/>
        <dbReference type="ChEBI" id="CHEBI:43474"/>
        <dbReference type="ChEBI" id="CHEBI:67140"/>
        <dbReference type="EC" id="3.1.3.2"/>
    </reaction>
</comment>
<evidence type="ECO:0000256" key="1">
    <source>
        <dbReference type="ARBA" id="ARBA00000032"/>
    </source>
</evidence>
<dbReference type="PANTHER" id="PTHR14969:SF60">
    <property type="entry name" value="NON-SPECIFIC ACID PHOSPHATASE"/>
    <property type="match status" value="1"/>
</dbReference>
<evidence type="ECO:0000259" key="10">
    <source>
        <dbReference type="SMART" id="SM00014"/>
    </source>
</evidence>
<dbReference type="GO" id="GO:0050380">
    <property type="term" value="F:undecaprenyl-diphosphatase activity"/>
    <property type="evidence" value="ECO:0007669"/>
    <property type="project" value="UniProtKB-EC"/>
</dbReference>
<dbReference type="InterPro" id="IPR018296">
    <property type="entry name" value="Acid_Pase_classA_bac_CS"/>
</dbReference>
<name>A0A5B0WUN7_9GAMM</name>
<protein>
    <recommendedName>
        <fullName evidence="8">Acid phosphatase</fullName>
        <ecNumber evidence="8">3.1.3.2</ecNumber>
    </recommendedName>
</protein>
<comment type="catalytic activity">
    <reaction evidence="7">
        <text>di-trans,octa-cis-undecaprenyl diphosphate + H2O = di-trans,octa-cis-undecaprenyl phosphate + phosphate + H(+)</text>
        <dbReference type="Rhea" id="RHEA:28094"/>
        <dbReference type="ChEBI" id="CHEBI:15377"/>
        <dbReference type="ChEBI" id="CHEBI:15378"/>
        <dbReference type="ChEBI" id="CHEBI:43474"/>
        <dbReference type="ChEBI" id="CHEBI:58405"/>
        <dbReference type="ChEBI" id="CHEBI:60392"/>
        <dbReference type="EC" id="3.6.1.27"/>
    </reaction>
</comment>
<keyword evidence="6 8" id="KW-0378">Hydrolase</keyword>
<feature type="domain" description="Phosphatidic acid phosphatase type 2/haloperoxidase" evidence="10">
    <location>
        <begin position="112"/>
        <end position="224"/>
    </location>
</feature>
<dbReference type="EC" id="3.1.3.2" evidence="8"/>
<dbReference type="PRINTS" id="PR00483">
    <property type="entry name" value="BACPHPHTASE"/>
</dbReference>
<comment type="subcellular location">
    <subcellularLocation>
        <location evidence="2">Periplasm</location>
    </subcellularLocation>
</comment>
<keyword evidence="4 9" id="KW-0732">Signal</keyword>
<dbReference type="PANTHER" id="PTHR14969">
    <property type="entry name" value="SPHINGOSINE-1-PHOSPHATE PHOSPHOHYDROLASE"/>
    <property type="match status" value="1"/>
</dbReference>
<evidence type="ECO:0000256" key="8">
    <source>
        <dbReference type="PIRNR" id="PIRNR000897"/>
    </source>
</evidence>
<evidence type="ECO:0000256" key="7">
    <source>
        <dbReference type="ARBA" id="ARBA00047594"/>
    </source>
</evidence>
<dbReference type="InterPro" id="IPR036938">
    <property type="entry name" value="PAP2/HPO_sf"/>
</dbReference>
<comment type="similarity">
    <text evidence="3 8">Belongs to the class A bacterial acid phosphatase family.</text>
</comment>
<dbReference type="Pfam" id="PF01569">
    <property type="entry name" value="PAP2"/>
    <property type="match status" value="1"/>
</dbReference>